<comment type="similarity">
    <text evidence="1 7">Belongs to the Arg-specific ADP-ribosyltransferase family.</text>
</comment>
<organism evidence="9 10">
    <name type="scientific">Austrofundulus limnaeus</name>
    <name type="common">Annual killifish</name>
    <dbReference type="NCBI Taxonomy" id="52670"/>
    <lineage>
        <taxon>Eukaryota</taxon>
        <taxon>Metazoa</taxon>
        <taxon>Chordata</taxon>
        <taxon>Craniata</taxon>
        <taxon>Vertebrata</taxon>
        <taxon>Euteleostomi</taxon>
        <taxon>Actinopterygii</taxon>
        <taxon>Neopterygii</taxon>
        <taxon>Teleostei</taxon>
        <taxon>Neoteleostei</taxon>
        <taxon>Acanthomorphata</taxon>
        <taxon>Ovalentaria</taxon>
        <taxon>Atherinomorphae</taxon>
        <taxon>Cyprinodontiformes</taxon>
        <taxon>Rivulidae</taxon>
        <taxon>Austrofundulus</taxon>
    </lineage>
</organism>
<dbReference type="GO" id="GO:0016779">
    <property type="term" value="F:nucleotidyltransferase activity"/>
    <property type="evidence" value="ECO:0007669"/>
    <property type="project" value="UniProtKB-KW"/>
</dbReference>
<dbReference type="SUPFAM" id="SSF56399">
    <property type="entry name" value="ADP-ribosylation"/>
    <property type="match status" value="1"/>
</dbReference>
<evidence type="ECO:0000313" key="10">
    <source>
        <dbReference type="RefSeq" id="XP_013872093.1"/>
    </source>
</evidence>
<keyword evidence="5 7" id="KW-0521">NADP</keyword>
<dbReference type="GO" id="GO:0106274">
    <property type="term" value="F:NAD+-protein-arginine ADP-ribosyltransferase activity"/>
    <property type="evidence" value="ECO:0007669"/>
    <property type="project" value="UniProtKB-EC"/>
</dbReference>
<keyword evidence="2 7" id="KW-0328">Glycosyltransferase</keyword>
<keyword evidence="8" id="KW-0812">Transmembrane</keyword>
<accession>A0A2I4BWI4</accession>
<dbReference type="Pfam" id="PF01129">
    <property type="entry name" value="ART"/>
    <property type="match status" value="1"/>
</dbReference>
<evidence type="ECO:0000256" key="8">
    <source>
        <dbReference type="SAM" id="Phobius"/>
    </source>
</evidence>
<name>A0A2I4BWI4_AUSLI</name>
<dbReference type="PANTHER" id="PTHR10339:SF27">
    <property type="entry name" value="NAD(P)(+)--ARGININE ADP-RIBOSYLTRANSFERASE"/>
    <property type="match status" value="1"/>
</dbReference>
<dbReference type="Gene3D" id="3.90.176.10">
    <property type="entry name" value="Toxin ADP-ribosyltransferase, Chain A, domain 1"/>
    <property type="match status" value="1"/>
</dbReference>
<feature type="transmembrane region" description="Helical" evidence="8">
    <location>
        <begin position="276"/>
        <end position="299"/>
    </location>
</feature>
<dbReference type="GO" id="GO:0003950">
    <property type="term" value="F:NAD+ poly-ADP-ribosyltransferase activity"/>
    <property type="evidence" value="ECO:0007669"/>
    <property type="project" value="TreeGrafter"/>
</dbReference>
<evidence type="ECO:0000313" key="9">
    <source>
        <dbReference type="Proteomes" id="UP000192220"/>
    </source>
</evidence>
<dbReference type="RefSeq" id="XP_013872093.1">
    <property type="nucleotide sequence ID" value="XM_014016639.1"/>
</dbReference>
<reference evidence="10" key="1">
    <citation type="submission" date="2025-08" db="UniProtKB">
        <authorList>
            <consortium name="RefSeq"/>
        </authorList>
    </citation>
    <scope>IDENTIFICATION</scope>
    <source>
        <strain evidence="10">Quisiro</strain>
        <tissue evidence="10">Liver</tissue>
    </source>
</reference>
<proteinExistence type="inferred from homology"/>
<sequence length="312" mass="35539">MPPPQQKQTCQKTCLLTSCVSLEALLIFSVIYLSLSWEDIVGESSTRSLTRGLSGDMLDDCGSNVFVLDDEVARKKWDTCSANFSRARSSSERNLSRPTHTHMEKHHSLALYLFTSTMLQPVDNFESAERASELNRMFEPLSLYSSLSQAVQILKHDQMTCLKTNYRTETVLQHNISGKQARFSTFILGYDQWNFAGNVSCFEIHSCFGANVTPYSSLKHMNQVLIPSYEVFMVTQVLKPTEICKVTFKLRSNMNCVYDRENNKLHSITALPMEGVWLIFTIICLVIMSVLLPCVVWKLHDKMNKAYRVSSL</sequence>
<dbReference type="AlphaFoldDB" id="A0A2I4BWI4"/>
<evidence type="ECO:0000256" key="4">
    <source>
        <dbReference type="ARBA" id="ARBA00022695"/>
    </source>
</evidence>
<keyword evidence="7" id="KW-0520">NAD</keyword>
<dbReference type="PANTHER" id="PTHR10339">
    <property type="entry name" value="ADP-RIBOSYLTRANSFERASE"/>
    <property type="match status" value="1"/>
</dbReference>
<dbReference type="InterPro" id="IPR050999">
    <property type="entry name" value="ADP-ribosyltransferase_ARG"/>
</dbReference>
<keyword evidence="4" id="KW-0548">Nucleotidyltransferase</keyword>
<dbReference type="PRINTS" id="PR00970">
    <property type="entry name" value="RIBTRNSFRASE"/>
</dbReference>
<evidence type="ECO:0000256" key="5">
    <source>
        <dbReference type="ARBA" id="ARBA00022857"/>
    </source>
</evidence>
<evidence type="ECO:0000256" key="3">
    <source>
        <dbReference type="ARBA" id="ARBA00022679"/>
    </source>
</evidence>
<feature type="transmembrane region" description="Helical" evidence="8">
    <location>
        <begin position="12"/>
        <end position="35"/>
    </location>
</feature>
<keyword evidence="9" id="KW-1185">Reference proteome</keyword>
<keyword evidence="8" id="KW-0472">Membrane</keyword>
<dbReference type="InParanoid" id="A0A2I4BWI4"/>
<dbReference type="OrthoDB" id="423533at2759"/>
<dbReference type="KEGG" id="alim:106523256"/>
<keyword evidence="3 7" id="KW-0808">Transferase</keyword>
<protein>
    <recommendedName>
        <fullName evidence="7">NAD(P)(+)--arginine ADP-ribosyltransferase</fullName>
        <ecNumber evidence="7">2.4.2.31</ecNumber>
    </recommendedName>
    <alternativeName>
        <fullName evidence="7">Mono(ADP-ribosyl)transferase</fullName>
    </alternativeName>
</protein>
<comment type="catalytic activity">
    <reaction evidence="6 7">
        <text>L-arginyl-[protein] + NAD(+) = N(omega)-(ADP-D-ribosyl)-L-arginyl-[protein] + nicotinamide + H(+)</text>
        <dbReference type="Rhea" id="RHEA:19149"/>
        <dbReference type="Rhea" id="RHEA-COMP:10532"/>
        <dbReference type="Rhea" id="RHEA-COMP:15087"/>
        <dbReference type="ChEBI" id="CHEBI:15378"/>
        <dbReference type="ChEBI" id="CHEBI:17154"/>
        <dbReference type="ChEBI" id="CHEBI:29965"/>
        <dbReference type="ChEBI" id="CHEBI:57540"/>
        <dbReference type="ChEBI" id="CHEBI:142554"/>
        <dbReference type="EC" id="2.4.2.31"/>
    </reaction>
</comment>
<keyword evidence="8" id="KW-1133">Transmembrane helix</keyword>
<evidence type="ECO:0000256" key="7">
    <source>
        <dbReference type="RuleBase" id="RU361228"/>
    </source>
</evidence>
<dbReference type="GeneID" id="106523256"/>
<dbReference type="InterPro" id="IPR000768">
    <property type="entry name" value="ART"/>
</dbReference>
<evidence type="ECO:0000256" key="2">
    <source>
        <dbReference type="ARBA" id="ARBA00022676"/>
    </source>
</evidence>
<gene>
    <name evidence="10" type="primary">LOC106523256</name>
</gene>
<evidence type="ECO:0000256" key="1">
    <source>
        <dbReference type="ARBA" id="ARBA00009558"/>
    </source>
</evidence>
<dbReference type="Proteomes" id="UP000192220">
    <property type="component" value="Unplaced"/>
</dbReference>
<dbReference type="EC" id="2.4.2.31" evidence="7"/>
<evidence type="ECO:0000256" key="6">
    <source>
        <dbReference type="ARBA" id="ARBA00047597"/>
    </source>
</evidence>